<evidence type="ECO:0000256" key="1">
    <source>
        <dbReference type="ARBA" id="ARBA00009861"/>
    </source>
</evidence>
<evidence type="ECO:0000256" key="2">
    <source>
        <dbReference type="SAM" id="MobiDB-lite"/>
    </source>
</evidence>
<sequence>MEEAKCSRVKVESILSVVSGKPTEPGKIHKLSMLDRAMGSHTIHIVFYYASNPFLDGPMPSDLGNLRITLSELLDEYPYVTGRLTREPDGDWLIKFNDAGVRMLQATVDATFDEWLGSAHGVEERDLTAWEEMPNDPSFWSPFRVQINKFKCGGLALGLSCTHMHTDLTSATMLFKAWSEVHRRQPPTHPPIFDLPPQLTPTPTPSTPTPSSHPTLPTKMATATFKFPPTAVDKCLSQAPADATPFDVLAALFWGRIATQSPQAPKRSLSICVDSRDPGQHPAAVPYAYFGNALRFSILTVDADDLLSGGLGQVAGHIHQHVAGMKEEEFSSAVGEINGSGGMYGGAALTCFNAEHMVEAESGRGLMYEAEFKKGERPVHVSYSVGNVAGEGLIMVMPAAEGGRGRTVTATLPEEQVSELCKDQVILDLEPTMILCGRR</sequence>
<accession>A0ABD1HUX4</accession>
<evidence type="ECO:0000313" key="3">
    <source>
        <dbReference type="EMBL" id="KAL1558836.1"/>
    </source>
</evidence>
<evidence type="ECO:0000313" key="4">
    <source>
        <dbReference type="Proteomes" id="UP001567538"/>
    </source>
</evidence>
<organism evidence="3 4">
    <name type="scientific">Salvia divinorum</name>
    <name type="common">Maria pastora</name>
    <name type="synonym">Diviner's sage</name>
    <dbReference type="NCBI Taxonomy" id="28513"/>
    <lineage>
        <taxon>Eukaryota</taxon>
        <taxon>Viridiplantae</taxon>
        <taxon>Streptophyta</taxon>
        <taxon>Embryophyta</taxon>
        <taxon>Tracheophyta</taxon>
        <taxon>Spermatophyta</taxon>
        <taxon>Magnoliopsida</taxon>
        <taxon>eudicotyledons</taxon>
        <taxon>Gunneridae</taxon>
        <taxon>Pentapetalae</taxon>
        <taxon>asterids</taxon>
        <taxon>lamiids</taxon>
        <taxon>Lamiales</taxon>
        <taxon>Lamiaceae</taxon>
        <taxon>Nepetoideae</taxon>
        <taxon>Mentheae</taxon>
        <taxon>Salviinae</taxon>
        <taxon>Salvia</taxon>
        <taxon>Salvia subgen. Calosphace</taxon>
    </lineage>
</organism>
<comment type="similarity">
    <text evidence="1">Belongs to the plant acyltransferase family.</text>
</comment>
<dbReference type="Gene3D" id="3.30.559.10">
    <property type="entry name" value="Chloramphenicol acetyltransferase-like domain"/>
    <property type="match status" value="2"/>
</dbReference>
<proteinExistence type="inferred from homology"/>
<comment type="caution">
    <text evidence="3">The sequence shown here is derived from an EMBL/GenBank/DDBJ whole genome shotgun (WGS) entry which is preliminary data.</text>
</comment>
<dbReference type="Proteomes" id="UP001567538">
    <property type="component" value="Unassembled WGS sequence"/>
</dbReference>
<protein>
    <submittedName>
        <fullName evidence="3">Protein ECERIFERUM 26-like</fullName>
    </submittedName>
</protein>
<feature type="compositionally biased region" description="Pro residues" evidence="2">
    <location>
        <begin position="187"/>
        <end position="208"/>
    </location>
</feature>
<dbReference type="PANTHER" id="PTHR31642">
    <property type="entry name" value="TRICHOTHECENE 3-O-ACETYLTRANSFERASE"/>
    <property type="match status" value="1"/>
</dbReference>
<dbReference type="EMBL" id="JBEAFC010000004">
    <property type="protein sequence ID" value="KAL1558836.1"/>
    <property type="molecule type" value="Genomic_DNA"/>
</dbReference>
<dbReference type="Pfam" id="PF02458">
    <property type="entry name" value="Transferase"/>
    <property type="match status" value="1"/>
</dbReference>
<feature type="region of interest" description="Disordered" evidence="2">
    <location>
        <begin position="187"/>
        <end position="215"/>
    </location>
</feature>
<reference evidence="3 4" key="1">
    <citation type="submission" date="2024-06" db="EMBL/GenBank/DDBJ databases">
        <title>A chromosome level genome sequence of Diviner's sage (Salvia divinorum).</title>
        <authorList>
            <person name="Ford S.A."/>
            <person name="Ro D.-K."/>
            <person name="Ness R.W."/>
            <person name="Phillips M.A."/>
        </authorList>
    </citation>
    <scope>NUCLEOTIDE SEQUENCE [LARGE SCALE GENOMIC DNA]</scope>
    <source>
        <strain evidence="3">SAF-2024a</strain>
        <tissue evidence="3">Leaf</tissue>
    </source>
</reference>
<dbReference type="InterPro" id="IPR050317">
    <property type="entry name" value="Plant_Fungal_Acyltransferase"/>
</dbReference>
<dbReference type="InterPro" id="IPR023213">
    <property type="entry name" value="CAT-like_dom_sf"/>
</dbReference>
<gene>
    <name evidence="3" type="ORF">AAHA92_09252</name>
</gene>
<dbReference type="AlphaFoldDB" id="A0ABD1HUX4"/>
<dbReference type="PANTHER" id="PTHR31642:SF316">
    <property type="entry name" value="PROTEIN ECERIFERUM 26-LIKE"/>
    <property type="match status" value="1"/>
</dbReference>
<keyword evidence="4" id="KW-1185">Reference proteome</keyword>
<name>A0ABD1HUX4_SALDI</name>